<dbReference type="PRINTS" id="PR00420">
    <property type="entry name" value="RNGMNOXGNASE"/>
</dbReference>
<gene>
    <name evidence="4" type="ORF">AsAng_0061760</name>
</gene>
<sequence>MKVTIVGAGIGGLTLAIALQQKGIEVEIFEATPQFRKVGAGIVLAINAMQIYQRLGLVDPLKKAGNCLKSMAITDMNLKEMASNKLEYFEEKYQLSNVAIHRAALHEVLLSELPNTPLYLNKKLKKLEQVGEKVQLEFEDGTQHETDWVLGADGIHSSVRQAIFPTSKERFAKQICWRGVVEFELKKEDRAKLREAWGYGKRFGIVPIGNNLVYWFACVSYEQHQKELEGLELATIFGEFNPLVAQIIAATPSETMIKAELSDLEQLEKWHKGRVCLVGDAAHATTPNMGQGANQAIESAWVLSECLAKEKERSKAFEQYQKIRQTKANQIIKTSWQIGKVAHISNPFLAGLRNTFMRLTPAFLGDLQLKKLFKLDY</sequence>
<dbReference type="SUPFAM" id="SSF51905">
    <property type="entry name" value="FAD/NAD(P)-binding domain"/>
    <property type="match status" value="1"/>
</dbReference>
<dbReference type="RefSeq" id="WP_264790552.1">
    <property type="nucleotide sequence ID" value="NZ_AP026867.1"/>
</dbReference>
<dbReference type="KEGG" id="aup:AsAng_0061760"/>
<keyword evidence="2 4" id="KW-0503">Monooxygenase</keyword>
<dbReference type="Gene3D" id="3.50.50.60">
    <property type="entry name" value="FAD/NAD(P)-binding domain"/>
    <property type="match status" value="1"/>
</dbReference>
<dbReference type="InterPro" id="IPR036188">
    <property type="entry name" value="FAD/NAD-bd_sf"/>
</dbReference>
<evidence type="ECO:0000259" key="3">
    <source>
        <dbReference type="Pfam" id="PF01494"/>
    </source>
</evidence>
<reference evidence="4" key="1">
    <citation type="submission" date="2022-09" db="EMBL/GenBank/DDBJ databases">
        <title>Aureispira anguillicida sp. nov., isolated from Leptocephalus of Japanese eel Anguilla japonica.</title>
        <authorList>
            <person name="Yuasa K."/>
            <person name="Mekata T."/>
            <person name="Ikunari K."/>
        </authorList>
    </citation>
    <scope>NUCLEOTIDE SEQUENCE</scope>
    <source>
        <strain evidence="4">EL160426</strain>
    </source>
</reference>
<dbReference type="GO" id="GO:0004497">
    <property type="term" value="F:monooxygenase activity"/>
    <property type="evidence" value="ECO:0007669"/>
    <property type="project" value="UniProtKB-KW"/>
</dbReference>
<evidence type="ECO:0000256" key="1">
    <source>
        <dbReference type="ARBA" id="ARBA00023002"/>
    </source>
</evidence>
<evidence type="ECO:0000313" key="5">
    <source>
        <dbReference type="Proteomes" id="UP001060919"/>
    </source>
</evidence>
<evidence type="ECO:0000256" key="2">
    <source>
        <dbReference type="ARBA" id="ARBA00023033"/>
    </source>
</evidence>
<evidence type="ECO:0000313" key="4">
    <source>
        <dbReference type="EMBL" id="BDS15392.1"/>
    </source>
</evidence>
<dbReference type="AlphaFoldDB" id="A0A915YLF2"/>
<dbReference type="GO" id="GO:0071949">
    <property type="term" value="F:FAD binding"/>
    <property type="evidence" value="ECO:0007669"/>
    <property type="project" value="InterPro"/>
</dbReference>
<dbReference type="InterPro" id="IPR050493">
    <property type="entry name" value="FAD-dep_Monooxygenase_BioMet"/>
</dbReference>
<keyword evidence="1" id="KW-0560">Oxidoreductase</keyword>
<dbReference type="Pfam" id="PF01494">
    <property type="entry name" value="FAD_binding_3"/>
    <property type="match status" value="1"/>
</dbReference>
<dbReference type="InterPro" id="IPR002938">
    <property type="entry name" value="FAD-bd"/>
</dbReference>
<organism evidence="4 5">
    <name type="scientific">Aureispira anguillae</name>
    <dbReference type="NCBI Taxonomy" id="2864201"/>
    <lineage>
        <taxon>Bacteria</taxon>
        <taxon>Pseudomonadati</taxon>
        <taxon>Bacteroidota</taxon>
        <taxon>Saprospiria</taxon>
        <taxon>Saprospirales</taxon>
        <taxon>Saprospiraceae</taxon>
        <taxon>Aureispira</taxon>
    </lineage>
</organism>
<keyword evidence="5" id="KW-1185">Reference proteome</keyword>
<protein>
    <submittedName>
        <fullName evidence="4">FAD-dependent monooxygenase</fullName>
    </submittedName>
</protein>
<dbReference type="PANTHER" id="PTHR13789:SF309">
    <property type="entry name" value="PUTATIVE (AFU_ORTHOLOGUE AFUA_6G14510)-RELATED"/>
    <property type="match status" value="1"/>
</dbReference>
<name>A0A915YLF2_9BACT</name>
<dbReference type="EMBL" id="AP026867">
    <property type="protein sequence ID" value="BDS15392.1"/>
    <property type="molecule type" value="Genomic_DNA"/>
</dbReference>
<dbReference type="PANTHER" id="PTHR13789">
    <property type="entry name" value="MONOOXYGENASE"/>
    <property type="match status" value="1"/>
</dbReference>
<accession>A0A915YLF2</accession>
<proteinExistence type="predicted"/>
<dbReference type="Proteomes" id="UP001060919">
    <property type="component" value="Chromosome"/>
</dbReference>
<feature type="domain" description="FAD-binding" evidence="3">
    <location>
        <begin position="2"/>
        <end position="333"/>
    </location>
</feature>